<dbReference type="Proteomes" id="UP000094569">
    <property type="component" value="Unassembled WGS sequence"/>
</dbReference>
<evidence type="ECO:0000313" key="1">
    <source>
        <dbReference type="EMBL" id="ODM18790.1"/>
    </source>
</evidence>
<evidence type="ECO:0000313" key="2">
    <source>
        <dbReference type="Proteomes" id="UP000094569"/>
    </source>
</evidence>
<accession>A0A1E3BCU5</accession>
<organism evidence="1 2">
    <name type="scientific">Aspergillus cristatus</name>
    <name type="common">Chinese Fuzhuan brick tea-fermentation fungus</name>
    <name type="synonym">Eurotium cristatum</name>
    <dbReference type="NCBI Taxonomy" id="573508"/>
    <lineage>
        <taxon>Eukaryota</taxon>
        <taxon>Fungi</taxon>
        <taxon>Dikarya</taxon>
        <taxon>Ascomycota</taxon>
        <taxon>Pezizomycotina</taxon>
        <taxon>Eurotiomycetes</taxon>
        <taxon>Eurotiomycetidae</taxon>
        <taxon>Eurotiales</taxon>
        <taxon>Aspergillaceae</taxon>
        <taxon>Aspergillus</taxon>
        <taxon>Aspergillus subgen. Aspergillus</taxon>
    </lineage>
</organism>
<dbReference type="EMBL" id="JXNT01000005">
    <property type="protein sequence ID" value="ODM18790.1"/>
    <property type="molecule type" value="Genomic_DNA"/>
</dbReference>
<gene>
    <name evidence="1" type="ORF">SI65_05407</name>
</gene>
<sequence>MSTILLFCTAQMPARVINRLMTDCALPEQAANIFSLVRDPSQEILDEWQSDPPIPDFTTGFKGASDAEIRCYARNRLEDLTSRHASSLSTRWIAVLDDKSPTEDTVVIHHNMRKSSWVELLEEREEEVFIPGQAEVNEADDLIWWKWRIPFKSAFNIWNNIQSLGWEALELYSRDEYLGEDGIVQAHIPDQIVDGKLPDPKGLF</sequence>
<protein>
    <submittedName>
        <fullName evidence="1">Uncharacterized protein</fullName>
    </submittedName>
</protein>
<reference evidence="1 2" key="1">
    <citation type="journal article" date="2016" name="BMC Genomics">
        <title>Comparative genomic and transcriptomic analyses of the Fuzhuan brick tea-fermentation fungus Aspergillus cristatus.</title>
        <authorList>
            <person name="Ge Y."/>
            <person name="Wang Y."/>
            <person name="Liu Y."/>
            <person name="Tan Y."/>
            <person name="Ren X."/>
            <person name="Zhang X."/>
            <person name="Hyde K.D."/>
            <person name="Liu Y."/>
            <person name="Liu Z."/>
        </authorList>
    </citation>
    <scope>NUCLEOTIDE SEQUENCE [LARGE SCALE GENOMIC DNA]</scope>
    <source>
        <strain evidence="1 2">GZAAS20.1005</strain>
    </source>
</reference>
<keyword evidence="2" id="KW-1185">Reference proteome</keyword>
<comment type="caution">
    <text evidence="1">The sequence shown here is derived from an EMBL/GenBank/DDBJ whole genome shotgun (WGS) entry which is preliminary data.</text>
</comment>
<proteinExistence type="predicted"/>
<dbReference type="AlphaFoldDB" id="A0A1E3BCU5"/>
<dbReference type="OrthoDB" id="4456803at2759"/>
<dbReference type="VEuPathDB" id="FungiDB:SI65_05407"/>
<name>A0A1E3BCU5_ASPCR</name>